<accession>A0ABQ5EED8</accession>
<evidence type="ECO:0000313" key="1">
    <source>
        <dbReference type="EMBL" id="GJT49236.1"/>
    </source>
</evidence>
<proteinExistence type="predicted"/>
<sequence length="196" mass="21705">MVTRAKAEISKPLARMNCHATTTSPIPRSHLHALRDPNWHKAMVDEYNALISNRTWALVPHPATVNIVRSMWLFKHKGSYVAYLSICDDIILTITQLRTALSYSALLTLLLIRKFLSVLTCSIVTHARPLWTLSPNSNSDGGPCSVNPTFISKPSGLPPVLWFLGDNLLSWSAKRQVTLSRSSAEAEYRGVANVVG</sequence>
<protein>
    <submittedName>
        <fullName evidence="1">Ribonuclease H-like domain-containing protein</fullName>
    </submittedName>
</protein>
<dbReference type="EMBL" id="BQNB010016220">
    <property type="protein sequence ID" value="GJT49236.1"/>
    <property type="molecule type" value="Genomic_DNA"/>
</dbReference>
<comment type="caution">
    <text evidence="1">The sequence shown here is derived from an EMBL/GenBank/DDBJ whole genome shotgun (WGS) entry which is preliminary data.</text>
</comment>
<organism evidence="1 2">
    <name type="scientific">Tanacetum coccineum</name>
    <dbReference type="NCBI Taxonomy" id="301880"/>
    <lineage>
        <taxon>Eukaryota</taxon>
        <taxon>Viridiplantae</taxon>
        <taxon>Streptophyta</taxon>
        <taxon>Embryophyta</taxon>
        <taxon>Tracheophyta</taxon>
        <taxon>Spermatophyta</taxon>
        <taxon>Magnoliopsida</taxon>
        <taxon>eudicotyledons</taxon>
        <taxon>Gunneridae</taxon>
        <taxon>Pentapetalae</taxon>
        <taxon>asterids</taxon>
        <taxon>campanulids</taxon>
        <taxon>Asterales</taxon>
        <taxon>Asteraceae</taxon>
        <taxon>Asteroideae</taxon>
        <taxon>Anthemideae</taxon>
        <taxon>Anthemidinae</taxon>
        <taxon>Tanacetum</taxon>
    </lineage>
</organism>
<gene>
    <name evidence="1" type="ORF">Tco_0975393</name>
</gene>
<reference evidence="1" key="1">
    <citation type="journal article" date="2022" name="Int. J. Mol. Sci.">
        <title>Draft Genome of Tanacetum Coccineum: Genomic Comparison of Closely Related Tanacetum-Family Plants.</title>
        <authorList>
            <person name="Yamashiro T."/>
            <person name="Shiraishi A."/>
            <person name="Nakayama K."/>
            <person name="Satake H."/>
        </authorList>
    </citation>
    <scope>NUCLEOTIDE SEQUENCE</scope>
</reference>
<dbReference type="Proteomes" id="UP001151760">
    <property type="component" value="Unassembled WGS sequence"/>
</dbReference>
<keyword evidence="2" id="KW-1185">Reference proteome</keyword>
<name>A0ABQ5EED8_9ASTR</name>
<reference evidence="1" key="2">
    <citation type="submission" date="2022-01" db="EMBL/GenBank/DDBJ databases">
        <authorList>
            <person name="Yamashiro T."/>
            <person name="Shiraishi A."/>
            <person name="Satake H."/>
            <person name="Nakayama K."/>
        </authorList>
    </citation>
    <scope>NUCLEOTIDE SEQUENCE</scope>
</reference>
<evidence type="ECO:0000313" key="2">
    <source>
        <dbReference type="Proteomes" id="UP001151760"/>
    </source>
</evidence>